<keyword evidence="2" id="KW-1185">Reference proteome</keyword>
<dbReference type="AlphaFoldDB" id="A0A225WXK2"/>
<accession>A0A225WXK2</accession>
<gene>
    <name evidence="1" type="ORF">PHMEG_0003579</name>
</gene>
<dbReference type="EMBL" id="NBNE01000186">
    <property type="protein sequence ID" value="OWZ21827.1"/>
    <property type="molecule type" value="Genomic_DNA"/>
</dbReference>
<dbReference type="PANTHER" id="PTHR33050">
    <property type="entry name" value="REVERSE TRANSCRIPTASE DOMAIN-CONTAINING PROTEIN"/>
    <property type="match status" value="1"/>
</dbReference>
<proteinExistence type="predicted"/>
<name>A0A225WXK2_9STRA</name>
<reference evidence="2" key="1">
    <citation type="submission" date="2017-03" db="EMBL/GenBank/DDBJ databases">
        <title>Phytopthora megakarya and P. palmivora, two closely related causual agents of cacao black pod achieved similar genome size and gene model numbers by different mechanisms.</title>
        <authorList>
            <person name="Ali S."/>
            <person name="Shao J."/>
            <person name="Larry D.J."/>
            <person name="Kronmiller B."/>
            <person name="Shen D."/>
            <person name="Strem M.D."/>
            <person name="Melnick R.L."/>
            <person name="Guiltinan M.J."/>
            <person name="Tyler B.M."/>
            <person name="Meinhardt L.W."/>
            <person name="Bailey B.A."/>
        </authorList>
    </citation>
    <scope>NUCLEOTIDE SEQUENCE [LARGE SCALE GENOMIC DNA]</scope>
    <source>
        <strain evidence="2">zdho120</strain>
    </source>
</reference>
<evidence type="ECO:0000313" key="2">
    <source>
        <dbReference type="Proteomes" id="UP000198211"/>
    </source>
</evidence>
<protein>
    <submittedName>
        <fullName evidence="1">Cleavage induced protein</fullName>
    </submittedName>
</protein>
<organism evidence="1 2">
    <name type="scientific">Phytophthora megakarya</name>
    <dbReference type="NCBI Taxonomy" id="4795"/>
    <lineage>
        <taxon>Eukaryota</taxon>
        <taxon>Sar</taxon>
        <taxon>Stramenopiles</taxon>
        <taxon>Oomycota</taxon>
        <taxon>Peronosporomycetes</taxon>
        <taxon>Peronosporales</taxon>
        <taxon>Peronosporaceae</taxon>
        <taxon>Phytophthora</taxon>
    </lineage>
</organism>
<comment type="caution">
    <text evidence="1">The sequence shown here is derived from an EMBL/GenBank/DDBJ whole genome shotgun (WGS) entry which is preliminary data.</text>
</comment>
<dbReference type="Proteomes" id="UP000198211">
    <property type="component" value="Unassembled WGS sequence"/>
</dbReference>
<evidence type="ECO:0000313" key="1">
    <source>
        <dbReference type="EMBL" id="OWZ21827.1"/>
    </source>
</evidence>
<sequence length="372" mass="41391">MTGDVIGAFRNIPISAVHVGRFAGTIPELEIFAINLCCSFGWKNSPFNINHTGIGEIVVHFGYGPRHEVPWSRIKVPSGSPKFYRAVNVMNNTPLKRPPDREYFTAALHGISVGTQVSILTANVSNALSRILVISKRSTATRTQLLKLLRSLRHIATCIRPAAPFFQRVAAVARAVPQVTTEVAKDDLRWFTVILAIGRLKRIPLSSFVRRHEPVIHIHMDASDRLSDIERAIIDQGNAETNVEFCVNVRELMRVVFVTIVWVQLWSCSNRYSDTHVKFWIENTSAVAWSNKKSSRNKFAQMLLRILAIHEVRHGFYTSASHVAGSNNTMADAGNRTRGISHVFGSAIVRRGSGTYFTAELLKGMGSMGCVV</sequence>
<dbReference type="OrthoDB" id="125279at2759"/>
<dbReference type="PANTHER" id="PTHR33050:SF7">
    <property type="entry name" value="RIBONUCLEASE H"/>
    <property type="match status" value="1"/>
</dbReference>
<dbReference type="InterPro" id="IPR052055">
    <property type="entry name" value="Hepadnavirus_pol/RT"/>
</dbReference>